<feature type="region of interest" description="Disordered" evidence="1">
    <location>
        <begin position="56"/>
        <end position="87"/>
    </location>
</feature>
<evidence type="ECO:0000313" key="3">
    <source>
        <dbReference type="Proteomes" id="UP001258017"/>
    </source>
</evidence>
<organism evidence="2 3">
    <name type="scientific">Odynerus spinipes</name>
    <dbReference type="NCBI Taxonomy" id="1348599"/>
    <lineage>
        <taxon>Eukaryota</taxon>
        <taxon>Metazoa</taxon>
        <taxon>Ecdysozoa</taxon>
        <taxon>Arthropoda</taxon>
        <taxon>Hexapoda</taxon>
        <taxon>Insecta</taxon>
        <taxon>Pterygota</taxon>
        <taxon>Neoptera</taxon>
        <taxon>Endopterygota</taxon>
        <taxon>Hymenoptera</taxon>
        <taxon>Apocrita</taxon>
        <taxon>Aculeata</taxon>
        <taxon>Vespoidea</taxon>
        <taxon>Vespidae</taxon>
        <taxon>Eumeninae</taxon>
        <taxon>Odynerus</taxon>
    </lineage>
</organism>
<dbReference type="Proteomes" id="UP001258017">
    <property type="component" value="Unassembled WGS sequence"/>
</dbReference>
<reference evidence="2" key="1">
    <citation type="submission" date="2021-08" db="EMBL/GenBank/DDBJ databases">
        <authorList>
            <person name="Misof B."/>
            <person name="Oliver O."/>
            <person name="Podsiadlowski L."/>
            <person name="Donath A."/>
            <person name="Peters R."/>
            <person name="Mayer C."/>
            <person name="Rust J."/>
            <person name="Gunkel S."/>
            <person name="Lesny P."/>
            <person name="Martin S."/>
            <person name="Oeyen J.P."/>
            <person name="Petersen M."/>
            <person name="Panagiotis P."/>
            <person name="Wilbrandt J."/>
            <person name="Tanja T."/>
        </authorList>
    </citation>
    <scope>NUCLEOTIDE SEQUENCE</scope>
    <source>
        <strain evidence="2">GBR_01_08_01A</strain>
        <tissue evidence="2">Thorax + abdomen</tissue>
    </source>
</reference>
<proteinExistence type="predicted"/>
<reference evidence="2" key="2">
    <citation type="journal article" date="2023" name="Commun. Biol.">
        <title>Intrasexual cuticular hydrocarbon dimorphism in a wasp sheds light on hydrocarbon biosynthesis genes in Hymenoptera.</title>
        <authorList>
            <person name="Moris V.C."/>
            <person name="Podsiadlowski L."/>
            <person name="Martin S."/>
            <person name="Oeyen J.P."/>
            <person name="Donath A."/>
            <person name="Petersen M."/>
            <person name="Wilbrandt J."/>
            <person name="Misof B."/>
            <person name="Liedtke D."/>
            <person name="Thamm M."/>
            <person name="Scheiner R."/>
            <person name="Schmitt T."/>
            <person name="Niehuis O."/>
        </authorList>
    </citation>
    <scope>NUCLEOTIDE SEQUENCE</scope>
    <source>
        <strain evidence="2">GBR_01_08_01A</strain>
    </source>
</reference>
<comment type="caution">
    <text evidence="2">The sequence shown here is derived from an EMBL/GenBank/DDBJ whole genome shotgun (WGS) entry which is preliminary data.</text>
</comment>
<keyword evidence="3" id="KW-1185">Reference proteome</keyword>
<dbReference type="AlphaFoldDB" id="A0AAD9RHT0"/>
<evidence type="ECO:0000313" key="2">
    <source>
        <dbReference type="EMBL" id="KAK2579924.1"/>
    </source>
</evidence>
<evidence type="ECO:0000256" key="1">
    <source>
        <dbReference type="SAM" id="MobiDB-lite"/>
    </source>
</evidence>
<gene>
    <name evidence="2" type="ORF">KPH14_007604</name>
</gene>
<sequence length="87" mass="9695">MKEEEGEEAFEVMGKEEGAALVLEELESSNDFRSKRIILGETISYRFQKPRVELSDPLAPKQKRCSSAGRIVESPVPDDPRTLTGNA</sequence>
<protein>
    <submittedName>
        <fullName evidence="2">Uncharacterized protein</fullName>
    </submittedName>
</protein>
<name>A0AAD9RHT0_9HYME</name>
<accession>A0AAD9RHT0</accession>
<dbReference type="EMBL" id="JAIFRP010000073">
    <property type="protein sequence ID" value="KAK2579924.1"/>
    <property type="molecule type" value="Genomic_DNA"/>
</dbReference>